<dbReference type="Gene3D" id="3.40.190.290">
    <property type="match status" value="1"/>
</dbReference>
<reference evidence="6 7" key="1">
    <citation type="submission" date="2012-12" db="EMBL/GenBank/DDBJ databases">
        <title>Genome Assembly of Photobacterium sp. AK15.</title>
        <authorList>
            <person name="Khatri I."/>
            <person name="Vaidya B."/>
            <person name="Srinivas T.N.R."/>
            <person name="Subramanian S."/>
            <person name="Pinnaka A."/>
        </authorList>
    </citation>
    <scope>NUCLEOTIDE SEQUENCE [LARGE SCALE GENOMIC DNA]</scope>
    <source>
        <strain evidence="6 7">AK15</strain>
    </source>
</reference>
<evidence type="ECO:0000256" key="2">
    <source>
        <dbReference type="ARBA" id="ARBA00023015"/>
    </source>
</evidence>
<dbReference type="GO" id="GO:0006351">
    <property type="term" value="P:DNA-templated transcription"/>
    <property type="evidence" value="ECO:0007669"/>
    <property type="project" value="TreeGrafter"/>
</dbReference>
<dbReference type="PROSITE" id="PS50931">
    <property type="entry name" value="HTH_LYSR"/>
    <property type="match status" value="1"/>
</dbReference>
<dbReference type="InterPro" id="IPR058163">
    <property type="entry name" value="LysR-type_TF_proteobact-type"/>
</dbReference>
<dbReference type="Proteomes" id="UP000011134">
    <property type="component" value="Unassembled WGS sequence"/>
</dbReference>
<keyword evidence="4" id="KW-0804">Transcription</keyword>
<dbReference type="Pfam" id="PF03466">
    <property type="entry name" value="LysR_substrate"/>
    <property type="match status" value="1"/>
</dbReference>
<proteinExistence type="inferred from homology"/>
<keyword evidence="7" id="KW-1185">Reference proteome</keyword>
<dbReference type="Pfam" id="PF00126">
    <property type="entry name" value="HTH_1"/>
    <property type="match status" value="1"/>
</dbReference>
<evidence type="ECO:0000256" key="3">
    <source>
        <dbReference type="ARBA" id="ARBA00023125"/>
    </source>
</evidence>
<dbReference type="Gene3D" id="1.10.10.10">
    <property type="entry name" value="Winged helix-like DNA-binding domain superfamily/Winged helix DNA-binding domain"/>
    <property type="match status" value="1"/>
</dbReference>
<accession>L8JCB7</accession>
<evidence type="ECO:0000259" key="5">
    <source>
        <dbReference type="PROSITE" id="PS50931"/>
    </source>
</evidence>
<dbReference type="InterPro" id="IPR036388">
    <property type="entry name" value="WH-like_DNA-bd_sf"/>
</dbReference>
<dbReference type="SUPFAM" id="SSF53850">
    <property type="entry name" value="Periplasmic binding protein-like II"/>
    <property type="match status" value="1"/>
</dbReference>
<dbReference type="SUPFAM" id="SSF46785">
    <property type="entry name" value="Winged helix' DNA-binding domain"/>
    <property type="match status" value="1"/>
</dbReference>
<evidence type="ECO:0000313" key="7">
    <source>
        <dbReference type="Proteomes" id="UP000011134"/>
    </source>
</evidence>
<dbReference type="GO" id="GO:0003700">
    <property type="term" value="F:DNA-binding transcription factor activity"/>
    <property type="evidence" value="ECO:0007669"/>
    <property type="project" value="InterPro"/>
</dbReference>
<dbReference type="InterPro" id="IPR005119">
    <property type="entry name" value="LysR_subst-bd"/>
</dbReference>
<dbReference type="PATRIC" id="fig|1056511.3.peg.2028"/>
<name>L8JCB7_9GAMM</name>
<dbReference type="FunFam" id="1.10.10.10:FF:000001">
    <property type="entry name" value="LysR family transcriptional regulator"/>
    <property type="match status" value="1"/>
</dbReference>
<dbReference type="CDD" id="cd08422">
    <property type="entry name" value="PBP2_CrgA_like"/>
    <property type="match status" value="1"/>
</dbReference>
<dbReference type="PANTHER" id="PTHR30537">
    <property type="entry name" value="HTH-TYPE TRANSCRIPTIONAL REGULATOR"/>
    <property type="match status" value="1"/>
</dbReference>
<dbReference type="GO" id="GO:0043565">
    <property type="term" value="F:sequence-specific DNA binding"/>
    <property type="evidence" value="ECO:0007669"/>
    <property type="project" value="TreeGrafter"/>
</dbReference>
<dbReference type="PRINTS" id="PR00039">
    <property type="entry name" value="HTHLYSR"/>
</dbReference>
<evidence type="ECO:0000313" key="6">
    <source>
        <dbReference type="EMBL" id="ELR65913.1"/>
    </source>
</evidence>
<comment type="similarity">
    <text evidence="1">Belongs to the LysR transcriptional regulatory family.</text>
</comment>
<evidence type="ECO:0000256" key="1">
    <source>
        <dbReference type="ARBA" id="ARBA00009437"/>
    </source>
</evidence>
<organism evidence="6 7">
    <name type="scientific">Photobacterium marinum</name>
    <dbReference type="NCBI Taxonomy" id="1056511"/>
    <lineage>
        <taxon>Bacteria</taxon>
        <taxon>Pseudomonadati</taxon>
        <taxon>Pseudomonadota</taxon>
        <taxon>Gammaproteobacteria</taxon>
        <taxon>Vibrionales</taxon>
        <taxon>Vibrionaceae</taxon>
        <taxon>Photobacterium</taxon>
    </lineage>
</organism>
<comment type="caution">
    <text evidence="6">The sequence shown here is derived from an EMBL/GenBank/DDBJ whole genome shotgun (WGS) entry which is preliminary data.</text>
</comment>
<feature type="domain" description="HTH lysR-type" evidence="5">
    <location>
        <begin position="1"/>
        <end position="58"/>
    </location>
</feature>
<keyword evidence="2" id="KW-0805">Transcription regulation</keyword>
<gene>
    <name evidence="6" type="ORF">C942_00539</name>
</gene>
<dbReference type="OrthoDB" id="9786526at2"/>
<dbReference type="AlphaFoldDB" id="L8JCB7"/>
<evidence type="ECO:0000256" key="4">
    <source>
        <dbReference type="ARBA" id="ARBA00023163"/>
    </source>
</evidence>
<dbReference type="InterPro" id="IPR000847">
    <property type="entry name" value="LysR_HTH_N"/>
</dbReference>
<sequence>MDLNAIAIFSQVIECGSFTQAAESLDMTKSTVSRKVAELEEHLGVRLITRSTRNLTLTPEGENFYHSCTQMLEIMEQAELEVTANQDLVRGRLNVVMPVELGQLVMAEYIHDFLKMYPNVSVHLELTSREVDIIGEGVDLYAQVGEVSDSSMIARQFHTSRRYMVASPEYLEEFGKIHSPEDLKSPHHQVKIHNKSVKVPPWHLVQGEEEFTIDLPYQLRVNTITSSLMACLDGLGIAILPEFLCREHFASGRLVHLLPEWDMPSVPISFVYPQRKLIPKRLRLLIDYLIDNFEQRSSRAIKKDL</sequence>
<dbReference type="RefSeq" id="WP_007465200.1">
    <property type="nucleotide sequence ID" value="NZ_AMZO01000015.1"/>
</dbReference>
<keyword evidence="3" id="KW-0238">DNA-binding</keyword>
<dbReference type="EMBL" id="AMZO01000015">
    <property type="protein sequence ID" value="ELR65913.1"/>
    <property type="molecule type" value="Genomic_DNA"/>
</dbReference>
<dbReference type="PANTHER" id="PTHR30537:SF68">
    <property type="entry name" value="TRANSCRIPTIONAL REGULATOR-RELATED"/>
    <property type="match status" value="1"/>
</dbReference>
<protein>
    <submittedName>
        <fullName evidence="6">Transcriptional regulator, LysR family</fullName>
    </submittedName>
</protein>
<dbReference type="InterPro" id="IPR036390">
    <property type="entry name" value="WH_DNA-bd_sf"/>
</dbReference>